<dbReference type="InterPro" id="IPR015943">
    <property type="entry name" value="WD40/YVTN_repeat-like_dom_sf"/>
</dbReference>
<evidence type="ECO:0000256" key="7">
    <source>
        <dbReference type="ARBA" id="ARBA00023017"/>
    </source>
</evidence>
<dbReference type="InterPro" id="IPR036322">
    <property type="entry name" value="WD40_repeat_dom_sf"/>
</dbReference>
<evidence type="ECO:0000313" key="14">
    <source>
        <dbReference type="Proteomes" id="UP001057375"/>
    </source>
</evidence>
<dbReference type="PROSITE" id="PS50082">
    <property type="entry name" value="WD_REPEATS_2"/>
    <property type="match status" value="1"/>
</dbReference>
<evidence type="ECO:0000256" key="2">
    <source>
        <dbReference type="ARBA" id="ARBA00011059"/>
    </source>
</evidence>
<feature type="region of interest" description="Disordered" evidence="12">
    <location>
        <begin position="115"/>
        <end position="149"/>
    </location>
</feature>
<feature type="repeat" description="WD" evidence="11">
    <location>
        <begin position="523"/>
        <end position="556"/>
    </location>
</feature>
<feature type="region of interest" description="Disordered" evidence="12">
    <location>
        <begin position="1"/>
        <end position="51"/>
    </location>
</feature>
<evidence type="ECO:0000256" key="8">
    <source>
        <dbReference type="ARBA" id="ARBA00023175"/>
    </source>
</evidence>
<evidence type="ECO:0000256" key="10">
    <source>
        <dbReference type="ARBA" id="ARBA00023273"/>
    </source>
</evidence>
<keyword evidence="7" id="KW-0243">Dynein</keyword>
<gene>
    <name evidence="13" type="ORF">ADUPG1_000530</name>
</gene>
<dbReference type="InterPro" id="IPR050687">
    <property type="entry name" value="Dynein_IC"/>
</dbReference>
<dbReference type="Proteomes" id="UP001057375">
    <property type="component" value="Unassembled WGS sequence"/>
</dbReference>
<feature type="compositionally biased region" description="Basic residues" evidence="12">
    <location>
        <begin position="13"/>
        <end position="26"/>
    </location>
</feature>
<feature type="region of interest" description="Disordered" evidence="12">
    <location>
        <begin position="209"/>
        <end position="232"/>
    </location>
</feature>
<dbReference type="Gene3D" id="2.130.10.10">
    <property type="entry name" value="YVTN repeat-like/Quinoprotein amine dehydrogenase"/>
    <property type="match status" value="2"/>
</dbReference>
<comment type="caution">
    <text evidence="13">The sequence shown here is derived from an EMBL/GenBank/DDBJ whole genome shotgun (WGS) entry which is preliminary data.</text>
</comment>
<keyword evidence="3" id="KW-0963">Cytoplasm</keyword>
<dbReference type="SMART" id="SM00320">
    <property type="entry name" value="WD40"/>
    <property type="match status" value="5"/>
</dbReference>
<dbReference type="PANTHER" id="PTHR12442">
    <property type="entry name" value="DYNEIN INTERMEDIATE CHAIN"/>
    <property type="match status" value="1"/>
</dbReference>
<evidence type="ECO:0000256" key="12">
    <source>
        <dbReference type="SAM" id="MobiDB-lite"/>
    </source>
</evidence>
<comment type="subcellular location">
    <subcellularLocation>
        <location evidence="1">Cytoplasm</location>
        <location evidence="1">Cytoskeleton</location>
        <location evidence="1">Cilium axoneme</location>
    </subcellularLocation>
</comment>
<dbReference type="SUPFAM" id="SSF50978">
    <property type="entry name" value="WD40 repeat-like"/>
    <property type="match status" value="1"/>
</dbReference>
<dbReference type="InterPro" id="IPR001680">
    <property type="entry name" value="WD40_rpt"/>
</dbReference>
<evidence type="ECO:0000256" key="1">
    <source>
        <dbReference type="ARBA" id="ARBA00004430"/>
    </source>
</evidence>
<feature type="compositionally biased region" description="Basic and acidic residues" evidence="12">
    <location>
        <begin position="217"/>
        <end position="229"/>
    </location>
</feature>
<keyword evidence="5" id="KW-0493">Microtubule</keyword>
<evidence type="ECO:0000256" key="6">
    <source>
        <dbReference type="ARBA" id="ARBA00022737"/>
    </source>
</evidence>
<keyword evidence="14" id="KW-1185">Reference proteome</keyword>
<feature type="compositionally biased region" description="Basic and acidic residues" evidence="12">
    <location>
        <begin position="115"/>
        <end position="131"/>
    </location>
</feature>
<keyword evidence="9" id="KW-0206">Cytoskeleton</keyword>
<proteinExistence type="inferred from homology"/>
<keyword evidence="6" id="KW-0677">Repeat</keyword>
<feature type="compositionally biased region" description="Basic and acidic residues" evidence="12">
    <location>
        <begin position="27"/>
        <end position="39"/>
    </location>
</feature>
<evidence type="ECO:0000256" key="3">
    <source>
        <dbReference type="ARBA" id="ARBA00022490"/>
    </source>
</evidence>
<name>A0ABQ5K8H1_9EUKA</name>
<evidence type="ECO:0000256" key="4">
    <source>
        <dbReference type="ARBA" id="ARBA00022574"/>
    </source>
</evidence>
<keyword evidence="4 11" id="KW-0853">WD repeat</keyword>
<evidence type="ECO:0000256" key="11">
    <source>
        <dbReference type="PROSITE-ProRule" id="PRU00221"/>
    </source>
</evidence>
<dbReference type="PANTHER" id="PTHR12442:SF11">
    <property type="entry name" value="DYNEIN AXONEMAL INTERMEDIATE CHAIN 1"/>
    <property type="match status" value="1"/>
</dbReference>
<accession>A0ABQ5K8H1</accession>
<reference evidence="13" key="1">
    <citation type="submission" date="2022-03" db="EMBL/GenBank/DDBJ databases">
        <title>Draft genome sequence of Aduncisulcus paluster, a free-living microaerophilic Fornicata.</title>
        <authorList>
            <person name="Yuyama I."/>
            <person name="Kume K."/>
            <person name="Tamura T."/>
            <person name="Inagaki Y."/>
            <person name="Hashimoto T."/>
        </authorList>
    </citation>
    <scope>NUCLEOTIDE SEQUENCE</scope>
    <source>
        <strain evidence="13">NY0171</strain>
    </source>
</reference>
<dbReference type="EMBL" id="BQXS01000196">
    <property type="protein sequence ID" value="GKT28242.1"/>
    <property type="molecule type" value="Genomic_DNA"/>
</dbReference>
<evidence type="ECO:0000256" key="9">
    <source>
        <dbReference type="ARBA" id="ARBA00023212"/>
    </source>
</evidence>
<protein>
    <submittedName>
        <fullName evidence="13">Dynein intermediate chain 2, ciliary</fullName>
    </submittedName>
</protein>
<keyword evidence="10" id="KW-0966">Cell projection</keyword>
<evidence type="ECO:0000256" key="5">
    <source>
        <dbReference type="ARBA" id="ARBA00022701"/>
    </source>
</evidence>
<sequence>MPTQATARDRRSARTTTKKSGKKKGKSSVDKAKKYDKLKPPVFQQPEPLDLDEKTLEAEHTRVLSTTNPNAPDNIVRFSFKEGAYKLESLVQQAEFHLSMDGPLILADSEEARLHREKQEEEERLRKRQAEKSTGVGIGTGTSTEPSTVLRNQFNFTERGAQIFIPPPKEVGVYTEPPPTDVLRGSVTQWQIYDAYQKEITQRIKMANIQRKRRPEKKSSDEEDTKKFGFPEGVAEMEERATSSSDAAEIVLPSSLASSLSIVERMVSQNGLSDVILDFKYWDDPRDAYREEGSLLPLWEFAYEKTKKRVVTGMAWNHKYPDLFAVSFGSFAFKAGISTKKQRGHVLCYTLKNPGYPCNVIPTDAYAMCVCWHPKKPSILAVGFHDGNIALYDISSSSSSSSYSLITSTNSSTGKHKDSVWGIKFQNTDSDRVMSVLSVSLDGSVITWSVVGGEIAIANTTTLVVPDKEKEESSKEKSDLDVVGGTCIAVPNGEDEYVFVVGTEEGPLRLCSRAYGGQYQQSFMGHSLAVYGVQFNQWCNDVLLSCSEDWSIKLWKKGRTTPICTLDCGCAVLDCAWSPHSSSVCMGGLSDGRVVMYDLNYSTAKPRCVQQVVGGRVSRVCFNPVYPIVLVGDDRGKVCCLKISPNLRRISQVVKKKGTEEISKQDEEKIVEEMERGKLNSFISHSIKARKAAGLE</sequence>
<evidence type="ECO:0000313" key="13">
    <source>
        <dbReference type="EMBL" id="GKT28242.1"/>
    </source>
</evidence>
<keyword evidence="8" id="KW-0505">Motor protein</keyword>
<dbReference type="Pfam" id="PF00400">
    <property type="entry name" value="WD40"/>
    <property type="match status" value="1"/>
</dbReference>
<organism evidence="13 14">
    <name type="scientific">Aduncisulcus paluster</name>
    <dbReference type="NCBI Taxonomy" id="2918883"/>
    <lineage>
        <taxon>Eukaryota</taxon>
        <taxon>Metamonada</taxon>
        <taxon>Carpediemonas-like organisms</taxon>
        <taxon>Aduncisulcus</taxon>
    </lineage>
</organism>
<comment type="similarity">
    <text evidence="2">Belongs to the dynein intermediate chain family.</text>
</comment>